<dbReference type="SUPFAM" id="SSF100950">
    <property type="entry name" value="NagB/RpiA/CoA transferase-like"/>
    <property type="match status" value="1"/>
</dbReference>
<dbReference type="PANTHER" id="PTHR23407:SF1">
    <property type="entry name" value="5-FORMYLTETRAHYDROFOLATE CYCLO-LIGASE"/>
    <property type="match status" value="1"/>
</dbReference>
<feature type="binding site" evidence="4">
    <location>
        <begin position="3"/>
        <end position="7"/>
    </location>
    <ligand>
        <name>ATP</name>
        <dbReference type="ChEBI" id="CHEBI:30616"/>
    </ligand>
</feature>
<organism evidence="6 7">
    <name type="scientific">Aeromicrobium terrae</name>
    <dbReference type="NCBI Taxonomy" id="2498846"/>
    <lineage>
        <taxon>Bacteria</taxon>
        <taxon>Bacillati</taxon>
        <taxon>Actinomycetota</taxon>
        <taxon>Actinomycetes</taxon>
        <taxon>Propionibacteriales</taxon>
        <taxon>Nocardioidaceae</taxon>
        <taxon>Aeromicrobium</taxon>
    </lineage>
</organism>
<sequence length="197" mass="20553">MTKDALREQVLRDRAARSPQLRAVVADALASHLLASAVSRADRVACYLSMGTEPGTGPLITGLLQRGAEIIVPVGAPGNLLDWVRFEPTSVLRRSPIGIPEPDGPRLGTDALSTVGLVIIPALAVDHAGYRIGRGAGYYDRALVGVTAPVCAVVHAAELMESVPHEDHDVPVQLAVTEAGLFRVSPDATRGPAGSSS</sequence>
<accession>A0A5C8NJX4</accession>
<evidence type="ECO:0000256" key="2">
    <source>
        <dbReference type="ARBA" id="ARBA00022741"/>
    </source>
</evidence>
<keyword evidence="6" id="KW-0436">Ligase</keyword>
<evidence type="ECO:0000313" key="6">
    <source>
        <dbReference type="EMBL" id="TXL62154.1"/>
    </source>
</evidence>
<dbReference type="NCBIfam" id="TIGR02727">
    <property type="entry name" value="MTHFS_bact"/>
    <property type="match status" value="1"/>
</dbReference>
<dbReference type="EMBL" id="VDUX01000002">
    <property type="protein sequence ID" value="TXL62154.1"/>
    <property type="molecule type" value="Genomic_DNA"/>
</dbReference>
<protein>
    <recommendedName>
        <fullName evidence="5">5-formyltetrahydrofolate cyclo-ligase</fullName>
        <ecNumber evidence="5">6.3.3.2</ecNumber>
    </recommendedName>
</protein>
<keyword evidence="7" id="KW-1185">Reference proteome</keyword>
<dbReference type="GO" id="GO:0030272">
    <property type="term" value="F:5-formyltetrahydrofolate cyclo-ligase activity"/>
    <property type="evidence" value="ECO:0007669"/>
    <property type="project" value="UniProtKB-EC"/>
</dbReference>
<comment type="catalytic activity">
    <reaction evidence="5">
        <text>(6S)-5-formyl-5,6,7,8-tetrahydrofolate + ATP = (6R)-5,10-methenyltetrahydrofolate + ADP + phosphate</text>
        <dbReference type="Rhea" id="RHEA:10488"/>
        <dbReference type="ChEBI" id="CHEBI:30616"/>
        <dbReference type="ChEBI" id="CHEBI:43474"/>
        <dbReference type="ChEBI" id="CHEBI:57455"/>
        <dbReference type="ChEBI" id="CHEBI:57457"/>
        <dbReference type="ChEBI" id="CHEBI:456216"/>
        <dbReference type="EC" id="6.3.3.2"/>
    </reaction>
</comment>
<dbReference type="RefSeq" id="WP_147684568.1">
    <property type="nucleotide sequence ID" value="NZ_VDUX01000002.1"/>
</dbReference>
<keyword evidence="5" id="KW-0460">Magnesium</keyword>
<dbReference type="GO" id="GO:0009396">
    <property type="term" value="P:folic acid-containing compound biosynthetic process"/>
    <property type="evidence" value="ECO:0007669"/>
    <property type="project" value="TreeGrafter"/>
</dbReference>
<evidence type="ECO:0000313" key="7">
    <source>
        <dbReference type="Proteomes" id="UP000321571"/>
    </source>
</evidence>
<dbReference type="EC" id="6.3.3.2" evidence="5"/>
<dbReference type="AlphaFoldDB" id="A0A5C8NJX4"/>
<name>A0A5C8NJX4_9ACTN</name>
<dbReference type="PIRSF" id="PIRSF006806">
    <property type="entry name" value="FTHF_cligase"/>
    <property type="match status" value="1"/>
</dbReference>
<gene>
    <name evidence="6" type="ORF">FHP06_05470</name>
</gene>
<dbReference type="InterPro" id="IPR037171">
    <property type="entry name" value="NagB/RpiA_transferase-like"/>
</dbReference>
<dbReference type="Pfam" id="PF01812">
    <property type="entry name" value="5-FTHF_cyc-lig"/>
    <property type="match status" value="1"/>
</dbReference>
<comment type="caution">
    <text evidence="6">The sequence shown here is derived from an EMBL/GenBank/DDBJ whole genome shotgun (WGS) entry which is preliminary data.</text>
</comment>
<feature type="binding site" evidence="4">
    <location>
        <begin position="131"/>
        <end position="139"/>
    </location>
    <ligand>
        <name>ATP</name>
        <dbReference type="ChEBI" id="CHEBI:30616"/>
    </ligand>
</feature>
<feature type="binding site" evidence="4">
    <location>
        <position position="53"/>
    </location>
    <ligand>
        <name>substrate</name>
    </ligand>
</feature>
<comment type="cofactor">
    <cofactor evidence="5">
        <name>Mg(2+)</name>
        <dbReference type="ChEBI" id="CHEBI:18420"/>
    </cofactor>
</comment>
<evidence type="ECO:0000256" key="4">
    <source>
        <dbReference type="PIRSR" id="PIRSR006806-1"/>
    </source>
</evidence>
<reference evidence="6 7" key="1">
    <citation type="submission" date="2019-06" db="EMBL/GenBank/DDBJ databases">
        <title>Aeromicrobium sp. nov., isolated from a maize field.</title>
        <authorList>
            <person name="Lin S.-Y."/>
            <person name="Tsai C.-F."/>
            <person name="Young C.-C."/>
        </authorList>
    </citation>
    <scope>NUCLEOTIDE SEQUENCE [LARGE SCALE GENOMIC DNA]</scope>
    <source>
        <strain evidence="6 7">CC-CFT486</strain>
    </source>
</reference>
<keyword evidence="3 4" id="KW-0067">ATP-binding</keyword>
<dbReference type="GO" id="GO:0005524">
    <property type="term" value="F:ATP binding"/>
    <property type="evidence" value="ECO:0007669"/>
    <property type="project" value="UniProtKB-KW"/>
</dbReference>
<dbReference type="GO" id="GO:0046872">
    <property type="term" value="F:metal ion binding"/>
    <property type="evidence" value="ECO:0007669"/>
    <property type="project" value="UniProtKB-KW"/>
</dbReference>
<keyword evidence="5" id="KW-0479">Metal-binding</keyword>
<evidence type="ECO:0000256" key="5">
    <source>
        <dbReference type="RuleBase" id="RU361279"/>
    </source>
</evidence>
<feature type="binding site" evidence="4">
    <location>
        <position position="48"/>
    </location>
    <ligand>
        <name>substrate</name>
    </ligand>
</feature>
<evidence type="ECO:0000256" key="3">
    <source>
        <dbReference type="ARBA" id="ARBA00022840"/>
    </source>
</evidence>
<proteinExistence type="inferred from homology"/>
<keyword evidence="2 4" id="KW-0547">Nucleotide-binding</keyword>
<dbReference type="OrthoDB" id="3242798at2"/>
<comment type="similarity">
    <text evidence="1 5">Belongs to the 5-formyltetrahydrofolate cyclo-ligase family.</text>
</comment>
<dbReference type="Gene3D" id="3.40.50.10420">
    <property type="entry name" value="NagB/RpiA/CoA transferase-like"/>
    <property type="match status" value="1"/>
</dbReference>
<dbReference type="PANTHER" id="PTHR23407">
    <property type="entry name" value="ATPASE INHIBITOR/5-FORMYLTETRAHYDROFOLATE CYCLO-LIGASE"/>
    <property type="match status" value="1"/>
</dbReference>
<dbReference type="GO" id="GO:0035999">
    <property type="term" value="P:tetrahydrofolate interconversion"/>
    <property type="evidence" value="ECO:0007669"/>
    <property type="project" value="TreeGrafter"/>
</dbReference>
<dbReference type="InterPro" id="IPR024185">
    <property type="entry name" value="FTHF_cligase-like_sf"/>
</dbReference>
<dbReference type="Proteomes" id="UP000321571">
    <property type="component" value="Unassembled WGS sequence"/>
</dbReference>
<dbReference type="InterPro" id="IPR002698">
    <property type="entry name" value="FTHF_cligase"/>
</dbReference>
<evidence type="ECO:0000256" key="1">
    <source>
        <dbReference type="ARBA" id="ARBA00010638"/>
    </source>
</evidence>